<dbReference type="InterPro" id="IPR036388">
    <property type="entry name" value="WH-like_DNA-bd_sf"/>
</dbReference>
<dbReference type="Gene3D" id="1.10.10.10">
    <property type="entry name" value="Winged helix-like DNA-binding domain superfamily/Winged helix DNA-binding domain"/>
    <property type="match status" value="1"/>
</dbReference>
<dbReference type="Pfam" id="PF01047">
    <property type="entry name" value="MarR"/>
    <property type="match status" value="1"/>
</dbReference>
<dbReference type="SMART" id="SM00347">
    <property type="entry name" value="HTH_MARR"/>
    <property type="match status" value="1"/>
</dbReference>
<keyword evidence="1" id="KW-0805">Transcription regulation</keyword>
<evidence type="ECO:0000313" key="6">
    <source>
        <dbReference type="Proteomes" id="UP000602198"/>
    </source>
</evidence>
<evidence type="ECO:0000259" key="4">
    <source>
        <dbReference type="PROSITE" id="PS50995"/>
    </source>
</evidence>
<dbReference type="InterPro" id="IPR052526">
    <property type="entry name" value="HTH-type_Bedaq_tolerance"/>
</dbReference>
<gene>
    <name evidence="5" type="ORF">JK358_04945</name>
</gene>
<dbReference type="RefSeq" id="WP_201944117.1">
    <property type="nucleotide sequence ID" value="NZ_JAERRJ010000002.1"/>
</dbReference>
<dbReference type="InterPro" id="IPR036390">
    <property type="entry name" value="WH_DNA-bd_sf"/>
</dbReference>
<keyword evidence="3" id="KW-0804">Transcription</keyword>
<evidence type="ECO:0000313" key="5">
    <source>
        <dbReference type="EMBL" id="MBL1073733.1"/>
    </source>
</evidence>
<evidence type="ECO:0000256" key="2">
    <source>
        <dbReference type="ARBA" id="ARBA00023125"/>
    </source>
</evidence>
<dbReference type="SUPFAM" id="SSF46785">
    <property type="entry name" value="Winged helix' DNA-binding domain"/>
    <property type="match status" value="1"/>
</dbReference>
<dbReference type="PANTHER" id="PTHR39515">
    <property type="entry name" value="CONSERVED PROTEIN"/>
    <property type="match status" value="1"/>
</dbReference>
<accession>A0ABS1M3L4</accession>
<dbReference type="PANTHER" id="PTHR39515:SF2">
    <property type="entry name" value="HTH-TYPE TRANSCRIPTIONAL REGULATOR RV0880"/>
    <property type="match status" value="1"/>
</dbReference>
<comment type="caution">
    <text evidence="5">The sequence shown here is derived from an EMBL/GenBank/DDBJ whole genome shotgun (WGS) entry which is preliminary data.</text>
</comment>
<dbReference type="EMBL" id="JAERRJ010000002">
    <property type="protein sequence ID" value="MBL1073733.1"/>
    <property type="molecule type" value="Genomic_DNA"/>
</dbReference>
<sequence>MTQEATLRDHPSVADPDQLTEAADLYLTIGRLLRMLRHSGDIGSLSPGAASALGTLARQGPMRLSDLANIERVSAPTMSRIVTSLEKSGYVQRDADPEDGRAQLLSATLTAHDLVTGLTSARIQRFAAAMERLDPQQRAMLQSSLSTLIDALDQ</sequence>
<dbReference type="InterPro" id="IPR023187">
    <property type="entry name" value="Tscrpt_reg_MarR-type_CS"/>
</dbReference>
<name>A0ABS1M3L4_9NOCA</name>
<dbReference type="InterPro" id="IPR000835">
    <property type="entry name" value="HTH_MarR-typ"/>
</dbReference>
<feature type="domain" description="HTH marR-type" evidence="4">
    <location>
        <begin position="22"/>
        <end position="150"/>
    </location>
</feature>
<dbReference type="PROSITE" id="PS50995">
    <property type="entry name" value="HTH_MARR_2"/>
    <property type="match status" value="1"/>
</dbReference>
<dbReference type="Proteomes" id="UP000602198">
    <property type="component" value="Unassembled WGS sequence"/>
</dbReference>
<dbReference type="PROSITE" id="PS01117">
    <property type="entry name" value="HTH_MARR_1"/>
    <property type="match status" value="1"/>
</dbReference>
<keyword evidence="6" id="KW-1185">Reference proteome</keyword>
<protein>
    <submittedName>
        <fullName evidence="5">MarR family transcriptional regulator</fullName>
    </submittedName>
</protein>
<proteinExistence type="predicted"/>
<evidence type="ECO:0000256" key="1">
    <source>
        <dbReference type="ARBA" id="ARBA00023015"/>
    </source>
</evidence>
<keyword evidence="2" id="KW-0238">DNA-binding</keyword>
<evidence type="ECO:0000256" key="3">
    <source>
        <dbReference type="ARBA" id="ARBA00023163"/>
    </source>
</evidence>
<reference evidence="5 6" key="1">
    <citation type="submission" date="2021-01" db="EMBL/GenBank/DDBJ databases">
        <title>WGS of actinomycetes isolated from Thailand.</title>
        <authorList>
            <person name="Thawai C."/>
        </authorList>
    </citation>
    <scope>NUCLEOTIDE SEQUENCE [LARGE SCALE GENOMIC DNA]</scope>
    <source>
        <strain evidence="5 6">LPG 2</strain>
    </source>
</reference>
<organism evidence="5 6">
    <name type="scientific">Nocardia acididurans</name>
    <dbReference type="NCBI Taxonomy" id="2802282"/>
    <lineage>
        <taxon>Bacteria</taxon>
        <taxon>Bacillati</taxon>
        <taxon>Actinomycetota</taxon>
        <taxon>Actinomycetes</taxon>
        <taxon>Mycobacteriales</taxon>
        <taxon>Nocardiaceae</taxon>
        <taxon>Nocardia</taxon>
    </lineage>
</organism>